<evidence type="ECO:0000313" key="2">
    <source>
        <dbReference type="Proteomes" id="UP000680865"/>
    </source>
</evidence>
<dbReference type="RefSeq" id="WP_212996005.1">
    <property type="nucleotide sequence ID" value="NZ_BAAATW010000002.1"/>
</dbReference>
<gene>
    <name evidence="1" type="ORF">Aco04nite_10380</name>
</gene>
<dbReference type="Proteomes" id="UP000680865">
    <property type="component" value="Unassembled WGS sequence"/>
</dbReference>
<keyword evidence="2" id="KW-1185">Reference proteome</keyword>
<comment type="caution">
    <text evidence="1">The sequence shown here is derived from an EMBL/GenBank/DDBJ whole genome shotgun (WGS) entry which is preliminary data.</text>
</comment>
<dbReference type="EMBL" id="BOQP01000004">
    <property type="protein sequence ID" value="GIM68330.1"/>
    <property type="molecule type" value="Genomic_DNA"/>
</dbReference>
<protein>
    <submittedName>
        <fullName evidence="1">Uncharacterized protein</fullName>
    </submittedName>
</protein>
<reference evidence="1" key="1">
    <citation type="submission" date="2021-03" db="EMBL/GenBank/DDBJ databases">
        <title>Whole genome shotgun sequence of Actinoplanes consettensis NBRC 14913.</title>
        <authorList>
            <person name="Komaki H."/>
            <person name="Tamura T."/>
        </authorList>
    </citation>
    <scope>NUCLEOTIDE SEQUENCE</scope>
    <source>
        <strain evidence="1">NBRC 14913</strain>
    </source>
</reference>
<proteinExistence type="predicted"/>
<name>A0A919S9H5_9ACTN</name>
<evidence type="ECO:0000313" key="1">
    <source>
        <dbReference type="EMBL" id="GIM68330.1"/>
    </source>
</evidence>
<sequence length="48" mass="5131">MATAQKRLSTLQWAIPLLTGALIVVSSFAGEQQRAGEVKKGVLARFTS</sequence>
<organism evidence="1 2">
    <name type="scientific">Winogradskya consettensis</name>
    <dbReference type="NCBI Taxonomy" id="113560"/>
    <lineage>
        <taxon>Bacteria</taxon>
        <taxon>Bacillati</taxon>
        <taxon>Actinomycetota</taxon>
        <taxon>Actinomycetes</taxon>
        <taxon>Micromonosporales</taxon>
        <taxon>Micromonosporaceae</taxon>
        <taxon>Winogradskya</taxon>
    </lineage>
</organism>
<accession>A0A919S9H5</accession>
<dbReference type="AlphaFoldDB" id="A0A919S9H5"/>